<keyword evidence="1" id="KW-0472">Membrane</keyword>
<evidence type="ECO:0000256" key="1">
    <source>
        <dbReference type="SAM" id="Phobius"/>
    </source>
</evidence>
<feature type="non-terminal residue" evidence="2">
    <location>
        <position position="1"/>
    </location>
</feature>
<sequence>PSQIIDPVRYWQAWFVIQGGQALLNVIIGLTLIIIGSRYFVIKEQ</sequence>
<keyword evidence="1" id="KW-1133">Transmembrane helix</keyword>
<dbReference type="EMBL" id="BART01023959">
    <property type="protein sequence ID" value="GAG98833.1"/>
    <property type="molecule type" value="Genomic_DNA"/>
</dbReference>
<gene>
    <name evidence="2" type="ORF">S01H4_43426</name>
</gene>
<name>X1CRU7_9ZZZZ</name>
<keyword evidence="1" id="KW-0812">Transmembrane</keyword>
<comment type="caution">
    <text evidence="2">The sequence shown here is derived from an EMBL/GenBank/DDBJ whole genome shotgun (WGS) entry which is preliminary data.</text>
</comment>
<organism evidence="2">
    <name type="scientific">marine sediment metagenome</name>
    <dbReference type="NCBI Taxonomy" id="412755"/>
    <lineage>
        <taxon>unclassified sequences</taxon>
        <taxon>metagenomes</taxon>
        <taxon>ecological metagenomes</taxon>
    </lineage>
</organism>
<proteinExistence type="predicted"/>
<accession>X1CRU7</accession>
<reference evidence="2" key="1">
    <citation type="journal article" date="2014" name="Front. Microbiol.">
        <title>High frequency of phylogenetically diverse reductive dehalogenase-homologous genes in deep subseafloor sedimentary metagenomes.</title>
        <authorList>
            <person name="Kawai M."/>
            <person name="Futagami T."/>
            <person name="Toyoda A."/>
            <person name="Takaki Y."/>
            <person name="Nishi S."/>
            <person name="Hori S."/>
            <person name="Arai W."/>
            <person name="Tsubouchi T."/>
            <person name="Morono Y."/>
            <person name="Uchiyama I."/>
            <person name="Ito T."/>
            <person name="Fujiyama A."/>
            <person name="Inagaki F."/>
            <person name="Takami H."/>
        </authorList>
    </citation>
    <scope>NUCLEOTIDE SEQUENCE</scope>
    <source>
        <strain evidence="2">Expedition CK06-06</strain>
    </source>
</reference>
<protein>
    <submittedName>
        <fullName evidence="2">Uncharacterized protein</fullName>
    </submittedName>
</protein>
<feature type="transmembrane region" description="Helical" evidence="1">
    <location>
        <begin position="22"/>
        <end position="41"/>
    </location>
</feature>
<evidence type="ECO:0000313" key="2">
    <source>
        <dbReference type="EMBL" id="GAG98833.1"/>
    </source>
</evidence>
<dbReference type="AlphaFoldDB" id="X1CRU7"/>